<comment type="similarity">
    <text evidence="1">Belongs to the ABC transporter superfamily.</text>
</comment>
<dbReference type="PROSITE" id="PS50893">
    <property type="entry name" value="ABC_TRANSPORTER_2"/>
    <property type="match status" value="1"/>
</dbReference>
<evidence type="ECO:0000313" key="8">
    <source>
        <dbReference type="Proteomes" id="UP000076577"/>
    </source>
</evidence>
<evidence type="ECO:0000256" key="3">
    <source>
        <dbReference type="ARBA" id="ARBA00022741"/>
    </source>
</evidence>
<evidence type="ECO:0000256" key="2">
    <source>
        <dbReference type="ARBA" id="ARBA00022448"/>
    </source>
</evidence>
<dbReference type="InterPro" id="IPR003593">
    <property type="entry name" value="AAA+_ATPase"/>
</dbReference>
<dbReference type="RefSeq" id="WP_068004814.1">
    <property type="nucleotide sequence ID" value="NZ_FOFM01000009.1"/>
</dbReference>
<evidence type="ECO:0000256" key="5">
    <source>
        <dbReference type="ARBA" id="ARBA00022970"/>
    </source>
</evidence>
<dbReference type="Pfam" id="PF00005">
    <property type="entry name" value="ABC_tran"/>
    <property type="match status" value="1"/>
</dbReference>
<keyword evidence="4 7" id="KW-0067">ATP-binding</keyword>
<organism evidence="7 8">
    <name type="scientific">Pseudovibrio axinellae</name>
    <dbReference type="NCBI Taxonomy" id="989403"/>
    <lineage>
        <taxon>Bacteria</taxon>
        <taxon>Pseudomonadati</taxon>
        <taxon>Pseudomonadota</taxon>
        <taxon>Alphaproteobacteria</taxon>
        <taxon>Hyphomicrobiales</taxon>
        <taxon>Stappiaceae</taxon>
        <taxon>Pseudovibrio</taxon>
    </lineage>
</organism>
<keyword evidence="5" id="KW-0029">Amino-acid transport</keyword>
<comment type="caution">
    <text evidence="7">The sequence shown here is derived from an EMBL/GenBank/DDBJ whole genome shotgun (WGS) entry which is preliminary data.</text>
</comment>
<dbReference type="GO" id="GO:0016887">
    <property type="term" value="F:ATP hydrolysis activity"/>
    <property type="evidence" value="ECO:0007669"/>
    <property type="project" value="InterPro"/>
</dbReference>
<dbReference type="InterPro" id="IPR027417">
    <property type="entry name" value="P-loop_NTPase"/>
</dbReference>
<gene>
    <name evidence="7" type="primary">livF_5</name>
    <name evidence="7" type="ORF">PsAD2_01687</name>
</gene>
<dbReference type="InterPro" id="IPR052156">
    <property type="entry name" value="BCAA_Transport_ATP-bd_LivF"/>
</dbReference>
<reference evidence="7 8" key="1">
    <citation type="journal article" date="2016" name="Front. Microbiol.">
        <title>Comparative Genomic Analysis Reveals a Diverse Repertoire of Genes Involved in Prokaryote-Eukaryote Interactions within the Pseudovibrio Genus.</title>
        <authorList>
            <person name="Romano S."/>
            <person name="Fernandez-Guerra A."/>
            <person name="Reen F.J."/>
            <person name="Glockner F.O."/>
            <person name="Crowley S.P."/>
            <person name="O'Sullivan O."/>
            <person name="Cotter P.D."/>
            <person name="Adams C."/>
            <person name="Dobson A.D."/>
            <person name="O'Gara F."/>
        </authorList>
    </citation>
    <scope>NUCLEOTIDE SEQUENCE [LARGE SCALE GENOMIC DNA]</scope>
    <source>
        <strain evidence="7 8">Ad2</strain>
    </source>
</reference>
<evidence type="ECO:0000259" key="6">
    <source>
        <dbReference type="PROSITE" id="PS50893"/>
    </source>
</evidence>
<dbReference type="GO" id="GO:0015807">
    <property type="term" value="P:L-amino acid transport"/>
    <property type="evidence" value="ECO:0007669"/>
    <property type="project" value="TreeGrafter"/>
</dbReference>
<dbReference type="EMBL" id="LMCB01000012">
    <property type="protein sequence ID" value="KZL19865.1"/>
    <property type="molecule type" value="Genomic_DNA"/>
</dbReference>
<dbReference type="PROSITE" id="PS00211">
    <property type="entry name" value="ABC_TRANSPORTER_1"/>
    <property type="match status" value="1"/>
</dbReference>
<dbReference type="PANTHER" id="PTHR43820:SF8">
    <property type="entry name" value="ABC TRANSPORTER SUBSTRATE-BINDING PROTEIN"/>
    <property type="match status" value="1"/>
</dbReference>
<dbReference type="AlphaFoldDB" id="A0A165ZG83"/>
<evidence type="ECO:0000256" key="4">
    <source>
        <dbReference type="ARBA" id="ARBA00022840"/>
    </source>
</evidence>
<evidence type="ECO:0000313" key="7">
    <source>
        <dbReference type="EMBL" id="KZL19865.1"/>
    </source>
</evidence>
<keyword evidence="8" id="KW-1185">Reference proteome</keyword>
<proteinExistence type="inferred from homology"/>
<dbReference type="SMART" id="SM00382">
    <property type="entry name" value="AAA"/>
    <property type="match status" value="1"/>
</dbReference>
<name>A0A165ZG83_9HYPH</name>
<dbReference type="PANTHER" id="PTHR43820">
    <property type="entry name" value="HIGH-AFFINITY BRANCHED-CHAIN AMINO ACID TRANSPORT ATP-BINDING PROTEIN LIVF"/>
    <property type="match status" value="1"/>
</dbReference>
<protein>
    <submittedName>
        <fullName evidence="7">High-affinity branched-chain amino acid transport ATP-binding protein LivF</fullName>
    </submittedName>
</protein>
<keyword evidence="3" id="KW-0547">Nucleotide-binding</keyword>
<dbReference type="Gene3D" id="3.40.50.300">
    <property type="entry name" value="P-loop containing nucleotide triphosphate hydrolases"/>
    <property type="match status" value="1"/>
</dbReference>
<sequence length="254" mass="28033">MTILSAKNLESFYGPVPALRGVSVDICKGTVTAVIGANGAGKSTLLNTLSGLLEARFGHIEFLGERIEMLSADQVASRGLVLAPEGRQVFPEMSVRDNLRLGAFRKDARAHEERNLARVLAYFPRLEQRFEQRAGMMSGGEQQMLAIARALMAAPDMLMLDEPSLGLSPKYVHEIYQILARINDETGLTVLVAEQNASVALSVAHFAYVLELGRVVLLGPAEEMATKEVLQESFLGSTNVTMDQKRFRRKKKWR</sequence>
<dbReference type="STRING" id="989403.SAMN05421798_10977"/>
<dbReference type="CDD" id="cd03224">
    <property type="entry name" value="ABC_TM1139_LivF_branched"/>
    <property type="match status" value="1"/>
</dbReference>
<dbReference type="Proteomes" id="UP000076577">
    <property type="component" value="Unassembled WGS sequence"/>
</dbReference>
<evidence type="ECO:0000256" key="1">
    <source>
        <dbReference type="ARBA" id="ARBA00005417"/>
    </source>
</evidence>
<dbReference type="InterPro" id="IPR017871">
    <property type="entry name" value="ABC_transporter-like_CS"/>
</dbReference>
<dbReference type="GO" id="GO:0015658">
    <property type="term" value="F:branched-chain amino acid transmembrane transporter activity"/>
    <property type="evidence" value="ECO:0007669"/>
    <property type="project" value="TreeGrafter"/>
</dbReference>
<dbReference type="SUPFAM" id="SSF52540">
    <property type="entry name" value="P-loop containing nucleoside triphosphate hydrolases"/>
    <property type="match status" value="1"/>
</dbReference>
<dbReference type="InterPro" id="IPR003439">
    <property type="entry name" value="ABC_transporter-like_ATP-bd"/>
</dbReference>
<accession>A0A165ZG83</accession>
<dbReference type="PATRIC" id="fig|989403.3.peg.1792"/>
<dbReference type="OrthoDB" id="9806149at2"/>
<feature type="domain" description="ABC transporter" evidence="6">
    <location>
        <begin position="4"/>
        <end position="237"/>
    </location>
</feature>
<dbReference type="GO" id="GO:0005524">
    <property type="term" value="F:ATP binding"/>
    <property type="evidence" value="ECO:0007669"/>
    <property type="project" value="UniProtKB-KW"/>
</dbReference>
<keyword evidence="2" id="KW-0813">Transport</keyword>